<dbReference type="EMBL" id="JAUOEK010000045">
    <property type="protein sequence ID" value="MDO5968732.1"/>
    <property type="molecule type" value="Genomic_DNA"/>
</dbReference>
<sequence length="281" mass="32694">MIIDAHQHFWNYDPLSHIWINENMSILKRHFLPKDLKTELTNNSVDGSIAVQASQSEDETEFLMSLAHENDRIKAIVGWANLKAKNIDERLNYFTKASPKIKGFRHVVHDEPDVNFILGKDFMNGISKLEKYDLTYDILIFPIHLKATIQFVKKFPNQKFVIDHIAKPYIEKGEIDAWKNHIQTLGALDNVWCKLSGMVTETKWQQWTYDDFEPYLDVVFDAFGTNRLMFGSDWPVCLLSASYSEVKNIVDQYISKFTKDEKNKIMGENAARFYGIDDCLK</sequence>
<dbReference type="InterPro" id="IPR006680">
    <property type="entry name" value="Amidohydro-rel"/>
</dbReference>
<proteinExistence type="inferred from homology"/>
<dbReference type="InterPro" id="IPR032466">
    <property type="entry name" value="Metal_Hydrolase"/>
</dbReference>
<name>A0ABT8W6I5_9FLAO</name>
<organism evidence="3 4">
    <name type="scientific">Flavivirga aquimarina</name>
    <dbReference type="NCBI Taxonomy" id="2027862"/>
    <lineage>
        <taxon>Bacteria</taxon>
        <taxon>Pseudomonadati</taxon>
        <taxon>Bacteroidota</taxon>
        <taxon>Flavobacteriia</taxon>
        <taxon>Flavobacteriales</taxon>
        <taxon>Flavobacteriaceae</taxon>
        <taxon>Flavivirga</taxon>
    </lineage>
</organism>
<comment type="similarity">
    <text evidence="1">Belongs to the metallo-dependent hydrolases superfamily.</text>
</comment>
<dbReference type="PANTHER" id="PTHR43569:SF2">
    <property type="entry name" value="AMIDOHYDROLASE-RELATED DOMAIN-CONTAINING PROTEIN"/>
    <property type="match status" value="1"/>
</dbReference>
<evidence type="ECO:0000313" key="4">
    <source>
        <dbReference type="Proteomes" id="UP001176883"/>
    </source>
</evidence>
<protein>
    <submittedName>
        <fullName evidence="3">Amidohydrolase family protein</fullName>
    </submittedName>
</protein>
<dbReference type="RefSeq" id="WP_303276412.1">
    <property type="nucleotide sequence ID" value="NZ_JAUOEK010000045.1"/>
</dbReference>
<dbReference type="Proteomes" id="UP001176883">
    <property type="component" value="Unassembled WGS sequence"/>
</dbReference>
<comment type="caution">
    <text evidence="3">The sequence shown here is derived from an EMBL/GenBank/DDBJ whole genome shotgun (WGS) entry which is preliminary data.</text>
</comment>
<feature type="domain" description="Amidohydrolase-related" evidence="2">
    <location>
        <begin position="3"/>
        <end position="276"/>
    </location>
</feature>
<accession>A0ABT8W6I5</accession>
<dbReference type="PANTHER" id="PTHR43569">
    <property type="entry name" value="AMIDOHYDROLASE"/>
    <property type="match status" value="1"/>
</dbReference>
<dbReference type="InterPro" id="IPR052350">
    <property type="entry name" value="Metallo-dep_Lactonases"/>
</dbReference>
<dbReference type="Pfam" id="PF04909">
    <property type="entry name" value="Amidohydro_2"/>
    <property type="match status" value="1"/>
</dbReference>
<evidence type="ECO:0000313" key="3">
    <source>
        <dbReference type="EMBL" id="MDO5968732.1"/>
    </source>
</evidence>
<evidence type="ECO:0000259" key="2">
    <source>
        <dbReference type="Pfam" id="PF04909"/>
    </source>
</evidence>
<dbReference type="SUPFAM" id="SSF51556">
    <property type="entry name" value="Metallo-dependent hydrolases"/>
    <property type="match status" value="1"/>
</dbReference>
<reference evidence="3" key="1">
    <citation type="submission" date="2023-07" db="EMBL/GenBank/DDBJ databases">
        <title>Two novel species in the genus Flavivirga.</title>
        <authorList>
            <person name="Kwon K."/>
        </authorList>
    </citation>
    <scope>NUCLEOTIDE SEQUENCE</scope>
    <source>
        <strain evidence="3">KCTC 52353</strain>
    </source>
</reference>
<keyword evidence="4" id="KW-1185">Reference proteome</keyword>
<dbReference type="Gene3D" id="3.20.20.140">
    <property type="entry name" value="Metal-dependent hydrolases"/>
    <property type="match status" value="1"/>
</dbReference>
<gene>
    <name evidence="3" type="ORF">Q4Q35_02825</name>
</gene>
<evidence type="ECO:0000256" key="1">
    <source>
        <dbReference type="ARBA" id="ARBA00038310"/>
    </source>
</evidence>